<feature type="region of interest" description="Disordered" evidence="1">
    <location>
        <begin position="88"/>
        <end position="122"/>
    </location>
</feature>
<sequence>MTIDDELAKGIAAVRAGQRELARQHLQKVLLTDSKNESAWLWLSGVVETRTQKRDCLQLVLSINPDNTAARRGLEELAQSEAADFLSTFEPHKPPPAPPAPPPVAPTPAPAAPASSLTSFDEPPAAMFEPVPIELDQPMAGFGFAPMVAEVASEPAPVLGNIPTNVPKPPQNLEAPCAFCGTPTQSTGECSNCGTEQTFDCPNCGHVIDVREHWICECGHSFENFLTPERKLDRERLAQMYSDRDFPAAAVKQWKAALPTSRRPQQLHAAIGRVYDNLGLYEQAEMHYRLSKQK</sequence>
<dbReference type="InterPro" id="IPR011990">
    <property type="entry name" value="TPR-like_helical_dom_sf"/>
</dbReference>
<comment type="caution">
    <text evidence="2">The sequence shown here is derived from an EMBL/GenBank/DDBJ whole genome shotgun (WGS) entry which is preliminary data.</text>
</comment>
<dbReference type="SUPFAM" id="SSF48452">
    <property type="entry name" value="TPR-like"/>
    <property type="match status" value="1"/>
</dbReference>
<gene>
    <name evidence="2" type="ORF">Hgul01_03716</name>
</gene>
<organism evidence="2 3">
    <name type="scientific">Herpetosiphon gulosus</name>
    <dbReference type="NCBI Taxonomy" id="1973496"/>
    <lineage>
        <taxon>Bacteria</taxon>
        <taxon>Bacillati</taxon>
        <taxon>Chloroflexota</taxon>
        <taxon>Chloroflexia</taxon>
        <taxon>Herpetosiphonales</taxon>
        <taxon>Herpetosiphonaceae</taxon>
        <taxon>Herpetosiphon</taxon>
    </lineage>
</organism>
<dbReference type="Proteomes" id="UP001428290">
    <property type="component" value="Unassembled WGS sequence"/>
</dbReference>
<name>A0ABP9X3B7_9CHLR</name>
<evidence type="ECO:0000313" key="3">
    <source>
        <dbReference type="Proteomes" id="UP001428290"/>
    </source>
</evidence>
<evidence type="ECO:0008006" key="4">
    <source>
        <dbReference type="Google" id="ProtNLM"/>
    </source>
</evidence>
<keyword evidence="3" id="KW-1185">Reference proteome</keyword>
<proteinExistence type="predicted"/>
<dbReference type="EMBL" id="BAABRU010000013">
    <property type="protein sequence ID" value="GAA5529902.1"/>
    <property type="molecule type" value="Genomic_DNA"/>
</dbReference>
<protein>
    <recommendedName>
        <fullName evidence="4">Tetratricopeptide repeat protein</fullName>
    </recommendedName>
</protein>
<evidence type="ECO:0000256" key="1">
    <source>
        <dbReference type="SAM" id="MobiDB-lite"/>
    </source>
</evidence>
<dbReference type="RefSeq" id="WP_345723492.1">
    <property type="nucleotide sequence ID" value="NZ_BAABRU010000013.1"/>
</dbReference>
<feature type="compositionally biased region" description="Pro residues" evidence="1">
    <location>
        <begin position="94"/>
        <end position="111"/>
    </location>
</feature>
<accession>A0ABP9X3B7</accession>
<reference evidence="2 3" key="1">
    <citation type="submission" date="2024-02" db="EMBL/GenBank/DDBJ databases">
        <title>Herpetosiphon gulosus NBRC 112829.</title>
        <authorList>
            <person name="Ichikawa N."/>
            <person name="Katano-Makiyama Y."/>
            <person name="Hidaka K."/>
        </authorList>
    </citation>
    <scope>NUCLEOTIDE SEQUENCE [LARGE SCALE GENOMIC DNA]</scope>
    <source>
        <strain evidence="2 3">NBRC 112829</strain>
    </source>
</reference>
<evidence type="ECO:0000313" key="2">
    <source>
        <dbReference type="EMBL" id="GAA5529902.1"/>
    </source>
</evidence>